<organism evidence="1">
    <name type="scientific">Streptococcus sanguinis</name>
    <dbReference type="NCBI Taxonomy" id="1305"/>
    <lineage>
        <taxon>Bacteria</taxon>
        <taxon>Bacillati</taxon>
        <taxon>Bacillota</taxon>
        <taxon>Bacilli</taxon>
        <taxon>Lactobacillales</taxon>
        <taxon>Streptococcaceae</taxon>
        <taxon>Streptococcus</taxon>
    </lineage>
</organism>
<name>A0A7Y0VB95_STRSA</name>
<protein>
    <submittedName>
        <fullName evidence="1">Uncharacterized protein</fullName>
    </submittedName>
</protein>
<reference evidence="1" key="1">
    <citation type="submission" date="2020-04" db="EMBL/GenBank/DDBJ databases">
        <authorList>
            <person name="Chakraborty B."/>
            <person name="Walker A.R."/>
            <person name="Burne R.A."/>
        </authorList>
    </citation>
    <scope>NUCLEOTIDE SEQUENCE [LARGE SCALE GENOMIC DNA]</scope>
    <source>
        <strain evidence="1">BCA8</strain>
    </source>
</reference>
<proteinExistence type="predicted"/>
<sequence>MEIALWTLLDKLFLAHSDRVAGNILENQAVGSNDDIIANGPPLRITVLAPIQQLAPILTGATVKSIFSIW</sequence>
<dbReference type="AlphaFoldDB" id="A0A7Y0VB95"/>
<gene>
    <name evidence="1" type="ORF">HGP05_03805</name>
</gene>
<evidence type="ECO:0000313" key="1">
    <source>
        <dbReference type="EMBL" id="NMX24680.1"/>
    </source>
</evidence>
<comment type="caution">
    <text evidence="1">The sequence shown here is derived from an EMBL/GenBank/DDBJ whole genome shotgun (WGS) entry which is preliminary data.</text>
</comment>
<dbReference type="EMBL" id="JABBCN010000001">
    <property type="protein sequence ID" value="NMX24680.1"/>
    <property type="molecule type" value="Genomic_DNA"/>
</dbReference>
<accession>A0A7Y0VB95</accession>